<evidence type="ECO:0000313" key="2">
    <source>
        <dbReference type="EMBL" id="CAI3982586.1"/>
    </source>
</evidence>
<organism evidence="2">
    <name type="scientific">Cladocopium goreaui</name>
    <dbReference type="NCBI Taxonomy" id="2562237"/>
    <lineage>
        <taxon>Eukaryota</taxon>
        <taxon>Sar</taxon>
        <taxon>Alveolata</taxon>
        <taxon>Dinophyceae</taxon>
        <taxon>Suessiales</taxon>
        <taxon>Symbiodiniaceae</taxon>
        <taxon>Cladocopium</taxon>
    </lineage>
</organism>
<dbReference type="InterPro" id="IPR011993">
    <property type="entry name" value="PH-like_dom_sf"/>
</dbReference>
<dbReference type="Proteomes" id="UP001152797">
    <property type="component" value="Unassembled WGS sequence"/>
</dbReference>
<dbReference type="SUPFAM" id="SSF50729">
    <property type="entry name" value="PH domain-like"/>
    <property type="match status" value="1"/>
</dbReference>
<dbReference type="EMBL" id="CAMXCT010000728">
    <property type="protein sequence ID" value="CAI3982586.1"/>
    <property type="molecule type" value="Genomic_DNA"/>
</dbReference>
<evidence type="ECO:0000313" key="4">
    <source>
        <dbReference type="Proteomes" id="UP001152797"/>
    </source>
</evidence>
<feature type="domain" description="PH" evidence="1">
    <location>
        <begin position="5"/>
        <end position="104"/>
    </location>
</feature>
<sequence>MSDSRGNLEGWLRKKSHHIGLWKWRYFQFEGKSGILRYWKKQRFAEEHQKPRGEISLSGCHVAACCGLYRFVLRAPQAAYDEELETETSEQRDLWICSLNAAALQHRLAASAGQVTAEDVLQAKGMWQTLKNAVSDTFSAAAAGVAEEPIPVETAALRYARVGGALLRLSGERHPPRQGRLVVAGRRVRDSLLRSRCEVETGGCLSSSDAGVGTEFCLLLVSSREISEPPGESQVLNSASLLEPPRDSNLKFEVLYAFSDALDFSEPVASLPLLHCEVGEVTRCKYGNGWSLCIFEVRQP</sequence>
<evidence type="ECO:0000313" key="3">
    <source>
        <dbReference type="EMBL" id="CAL4769898.1"/>
    </source>
</evidence>
<reference evidence="3 4" key="2">
    <citation type="submission" date="2024-05" db="EMBL/GenBank/DDBJ databases">
        <authorList>
            <person name="Chen Y."/>
            <person name="Shah S."/>
            <person name="Dougan E. K."/>
            <person name="Thang M."/>
            <person name="Chan C."/>
        </authorList>
    </citation>
    <scope>NUCLEOTIDE SEQUENCE [LARGE SCALE GENOMIC DNA]</scope>
</reference>
<dbReference type="OrthoDB" id="431060at2759"/>
<name>A0A9P1C2C5_9DINO</name>
<dbReference type="PROSITE" id="PS50003">
    <property type="entry name" value="PH_DOMAIN"/>
    <property type="match status" value="1"/>
</dbReference>
<protein>
    <submittedName>
        <fullName evidence="3">Oxysterol-binding protein-related protein 10 (ORP-10) (OSBP-related protein 10)</fullName>
    </submittedName>
</protein>
<dbReference type="SMART" id="SM00233">
    <property type="entry name" value="PH"/>
    <property type="match status" value="1"/>
</dbReference>
<dbReference type="EMBL" id="CAMXCT020000728">
    <property type="protein sequence ID" value="CAL1135961.1"/>
    <property type="molecule type" value="Genomic_DNA"/>
</dbReference>
<accession>A0A9P1C2C5</accession>
<dbReference type="EMBL" id="CAMXCT030000728">
    <property type="protein sequence ID" value="CAL4769898.1"/>
    <property type="molecule type" value="Genomic_DNA"/>
</dbReference>
<dbReference type="Gene3D" id="2.30.29.30">
    <property type="entry name" value="Pleckstrin-homology domain (PH domain)/Phosphotyrosine-binding domain (PTB)"/>
    <property type="match status" value="1"/>
</dbReference>
<gene>
    <name evidence="2" type="ORF">C1SCF055_LOCUS10265</name>
</gene>
<dbReference type="AlphaFoldDB" id="A0A9P1C2C5"/>
<dbReference type="Pfam" id="PF00169">
    <property type="entry name" value="PH"/>
    <property type="match status" value="1"/>
</dbReference>
<evidence type="ECO:0000259" key="1">
    <source>
        <dbReference type="PROSITE" id="PS50003"/>
    </source>
</evidence>
<proteinExistence type="predicted"/>
<comment type="caution">
    <text evidence="2">The sequence shown here is derived from an EMBL/GenBank/DDBJ whole genome shotgun (WGS) entry which is preliminary data.</text>
</comment>
<dbReference type="InterPro" id="IPR001849">
    <property type="entry name" value="PH_domain"/>
</dbReference>
<reference evidence="2" key="1">
    <citation type="submission" date="2022-10" db="EMBL/GenBank/DDBJ databases">
        <authorList>
            <person name="Chen Y."/>
            <person name="Dougan E. K."/>
            <person name="Chan C."/>
            <person name="Rhodes N."/>
            <person name="Thang M."/>
        </authorList>
    </citation>
    <scope>NUCLEOTIDE SEQUENCE</scope>
</reference>
<keyword evidence="4" id="KW-1185">Reference proteome</keyword>